<dbReference type="EMBL" id="QYUL01000001">
    <property type="protein sequence ID" value="RJF85248.1"/>
    <property type="molecule type" value="Genomic_DNA"/>
</dbReference>
<dbReference type="InterPro" id="IPR001610">
    <property type="entry name" value="PAC"/>
</dbReference>
<dbReference type="InterPro" id="IPR000014">
    <property type="entry name" value="PAS"/>
</dbReference>
<dbReference type="Gene3D" id="3.30.450.20">
    <property type="entry name" value="PAS domain"/>
    <property type="match status" value="2"/>
</dbReference>
<dbReference type="Pfam" id="PF00015">
    <property type="entry name" value="MCPsignal"/>
    <property type="match status" value="1"/>
</dbReference>
<dbReference type="RefSeq" id="WP_119830866.1">
    <property type="nucleotide sequence ID" value="NZ_QYUL01000001.1"/>
</dbReference>
<protein>
    <submittedName>
        <fullName evidence="5">PAS domain S-box protein</fullName>
    </submittedName>
</protein>
<feature type="domain" description="PAC" evidence="4">
    <location>
        <begin position="84"/>
        <end position="139"/>
    </location>
</feature>
<dbReference type="GO" id="GO:0007165">
    <property type="term" value="P:signal transduction"/>
    <property type="evidence" value="ECO:0007669"/>
    <property type="project" value="UniProtKB-KW"/>
</dbReference>
<dbReference type="SMART" id="SM00091">
    <property type="entry name" value="PAS"/>
    <property type="match status" value="2"/>
</dbReference>
<dbReference type="SUPFAM" id="SSF55785">
    <property type="entry name" value="PYP-like sensor domain (PAS domain)"/>
    <property type="match status" value="2"/>
</dbReference>
<name>A0A418W5N3_9PROT</name>
<dbReference type="InterPro" id="IPR035965">
    <property type="entry name" value="PAS-like_dom_sf"/>
</dbReference>
<sequence length="496" mass="53284">MFGFTKSVTGAPSDALATLSALDRSQAVIEFKPDGTILTANQNFLSAMGYALTEIQGKHHSLFMEPSARDSQDYRDFWNRLKRGEFQAGLFKRIDKNGKEIWLEASYNPILDKAGQVIKVVKFASDVTKRQTEHADLLGKVNAIQNSQAVIEFKLDGTVITANENFLSVLGYSLGEIQGRHHSMFVEPAERDAVAYRQFWEKLNRGEFQAAQYKRIGKNGKIVWIQASYNPILDLNGKPCKVIKFATDITAQVALLDQLKRMIDTNFAEIEGALDSARHQANEASNASGLTQSTVQTVAASSEELAASAKEIADSMARSQQAADTAYRETENADRAAGRLTEVAKAMGGIVDLIRSIAGQINLLALNATIEAARAGEAGRGFAVVATEVKNLANQSANATAQISKEIDGMQSVSTDVVASLGTIRQAMTNLREFVTVTAGAVEEQSAVTGDMSLNMQSASASVGAVDQSIGAISSAITQVSNAVAQTKEAAHVLAR</sequence>
<dbReference type="GO" id="GO:0006935">
    <property type="term" value="P:chemotaxis"/>
    <property type="evidence" value="ECO:0007669"/>
    <property type="project" value="InterPro"/>
</dbReference>
<dbReference type="PROSITE" id="PS50112">
    <property type="entry name" value="PAS"/>
    <property type="match status" value="1"/>
</dbReference>
<dbReference type="PROSITE" id="PS50111">
    <property type="entry name" value="CHEMOTAXIS_TRANSDUC_2"/>
    <property type="match status" value="1"/>
</dbReference>
<gene>
    <name evidence="5" type="ORF">D3877_08125</name>
</gene>
<evidence type="ECO:0000256" key="1">
    <source>
        <dbReference type="PROSITE-ProRule" id="PRU00284"/>
    </source>
</evidence>
<comment type="caution">
    <text evidence="5">The sequence shown here is derived from an EMBL/GenBank/DDBJ whole genome shotgun (WGS) entry which is preliminary data.</text>
</comment>
<dbReference type="Pfam" id="PF08447">
    <property type="entry name" value="PAS_3"/>
    <property type="match status" value="1"/>
</dbReference>
<dbReference type="SMART" id="SM00086">
    <property type="entry name" value="PAC"/>
    <property type="match status" value="2"/>
</dbReference>
<dbReference type="PRINTS" id="PR00260">
    <property type="entry name" value="CHEMTRNSDUCR"/>
</dbReference>
<dbReference type="InterPro" id="IPR050903">
    <property type="entry name" value="Bact_Chemotaxis_MeTrfase"/>
</dbReference>
<keyword evidence="1" id="KW-0807">Transducer</keyword>
<proteinExistence type="predicted"/>
<dbReference type="CDD" id="cd00130">
    <property type="entry name" value="PAS"/>
    <property type="match status" value="2"/>
</dbReference>
<feature type="domain" description="PAS" evidence="3">
    <location>
        <begin position="150"/>
        <end position="206"/>
    </location>
</feature>
<reference evidence="5 6" key="1">
    <citation type="submission" date="2018-09" db="EMBL/GenBank/DDBJ databases">
        <authorList>
            <person name="Zhu H."/>
        </authorList>
    </citation>
    <scope>NUCLEOTIDE SEQUENCE [LARGE SCALE GENOMIC DNA]</scope>
    <source>
        <strain evidence="5 6">K2W22B-5</strain>
    </source>
</reference>
<dbReference type="OrthoDB" id="9765776at2"/>
<evidence type="ECO:0000259" key="4">
    <source>
        <dbReference type="PROSITE" id="PS50113"/>
    </source>
</evidence>
<feature type="domain" description="PAC" evidence="4">
    <location>
        <begin position="209"/>
        <end position="261"/>
    </location>
</feature>
<evidence type="ECO:0000313" key="5">
    <source>
        <dbReference type="EMBL" id="RJF85248.1"/>
    </source>
</evidence>
<dbReference type="PANTHER" id="PTHR24422">
    <property type="entry name" value="CHEMOTAXIS PROTEIN METHYLTRANSFERASE"/>
    <property type="match status" value="1"/>
</dbReference>
<dbReference type="Gene3D" id="1.10.287.950">
    <property type="entry name" value="Methyl-accepting chemotaxis protein"/>
    <property type="match status" value="1"/>
</dbReference>
<dbReference type="SUPFAM" id="SSF58104">
    <property type="entry name" value="Methyl-accepting chemotaxis protein (MCP) signaling domain"/>
    <property type="match status" value="1"/>
</dbReference>
<evidence type="ECO:0000259" key="2">
    <source>
        <dbReference type="PROSITE" id="PS50111"/>
    </source>
</evidence>
<dbReference type="GO" id="GO:0016020">
    <property type="term" value="C:membrane"/>
    <property type="evidence" value="ECO:0007669"/>
    <property type="project" value="InterPro"/>
</dbReference>
<dbReference type="InterPro" id="IPR000700">
    <property type="entry name" value="PAS-assoc_C"/>
</dbReference>
<dbReference type="AlphaFoldDB" id="A0A418W5N3"/>
<dbReference type="InterPro" id="IPR013656">
    <property type="entry name" value="PAS_4"/>
</dbReference>
<evidence type="ECO:0000313" key="6">
    <source>
        <dbReference type="Proteomes" id="UP000283458"/>
    </source>
</evidence>
<evidence type="ECO:0000259" key="3">
    <source>
        <dbReference type="PROSITE" id="PS50112"/>
    </source>
</evidence>
<dbReference type="SMART" id="SM00283">
    <property type="entry name" value="MA"/>
    <property type="match status" value="1"/>
</dbReference>
<organism evidence="5 6">
    <name type="scientific">Azospirillum cavernae</name>
    <dbReference type="NCBI Taxonomy" id="2320860"/>
    <lineage>
        <taxon>Bacteria</taxon>
        <taxon>Pseudomonadati</taxon>
        <taxon>Pseudomonadota</taxon>
        <taxon>Alphaproteobacteria</taxon>
        <taxon>Rhodospirillales</taxon>
        <taxon>Azospirillaceae</taxon>
        <taxon>Azospirillum</taxon>
    </lineage>
</organism>
<dbReference type="Pfam" id="PF08448">
    <property type="entry name" value="PAS_4"/>
    <property type="match status" value="1"/>
</dbReference>
<accession>A0A418W5N3</accession>
<dbReference type="GO" id="GO:0004888">
    <property type="term" value="F:transmembrane signaling receptor activity"/>
    <property type="evidence" value="ECO:0007669"/>
    <property type="project" value="InterPro"/>
</dbReference>
<dbReference type="Proteomes" id="UP000283458">
    <property type="component" value="Unassembled WGS sequence"/>
</dbReference>
<dbReference type="NCBIfam" id="TIGR00229">
    <property type="entry name" value="sensory_box"/>
    <property type="match status" value="2"/>
</dbReference>
<keyword evidence="6" id="KW-1185">Reference proteome</keyword>
<dbReference type="PROSITE" id="PS50113">
    <property type="entry name" value="PAC"/>
    <property type="match status" value="2"/>
</dbReference>
<dbReference type="InterPro" id="IPR013655">
    <property type="entry name" value="PAS_fold_3"/>
</dbReference>
<feature type="domain" description="Methyl-accepting transducer" evidence="2">
    <location>
        <begin position="259"/>
        <end position="485"/>
    </location>
</feature>
<dbReference type="PANTHER" id="PTHR24422:SF10">
    <property type="entry name" value="CHEMOTAXIS PROTEIN METHYLTRANSFERASE 2"/>
    <property type="match status" value="1"/>
</dbReference>
<dbReference type="InterPro" id="IPR004090">
    <property type="entry name" value="Chemotax_Me-accpt_rcpt"/>
</dbReference>
<dbReference type="InterPro" id="IPR004089">
    <property type="entry name" value="MCPsignal_dom"/>
</dbReference>